<gene>
    <name evidence="1" type="ORF">BEI59_34510</name>
</gene>
<dbReference type="Proteomes" id="UP000094271">
    <property type="component" value="Unassembled WGS sequence"/>
</dbReference>
<comment type="caution">
    <text evidence="1">The sequence shown here is derived from an EMBL/GenBank/DDBJ whole genome shotgun (WGS) entry which is preliminary data.</text>
</comment>
<evidence type="ECO:0000313" key="2">
    <source>
        <dbReference type="Proteomes" id="UP000094271"/>
    </source>
</evidence>
<dbReference type="EMBL" id="MEHA01000047">
    <property type="protein sequence ID" value="ODR37978.1"/>
    <property type="molecule type" value="Genomic_DNA"/>
</dbReference>
<evidence type="ECO:0000313" key="1">
    <source>
        <dbReference type="EMBL" id="ODR37978.1"/>
    </source>
</evidence>
<dbReference type="RefSeq" id="WP_069432488.1">
    <property type="nucleotide sequence ID" value="NZ_MEHA01000047.1"/>
</dbReference>
<name>A0A1E3U6A9_9FIRM</name>
<protein>
    <submittedName>
        <fullName evidence="1">Uncharacterized protein</fullName>
    </submittedName>
</protein>
<reference evidence="1 2" key="1">
    <citation type="submission" date="2016-08" db="EMBL/GenBank/DDBJ databases">
        <authorList>
            <person name="Seilhamer J.J."/>
        </authorList>
    </citation>
    <scope>NUCLEOTIDE SEQUENCE [LARGE SCALE GENOMIC DNA]</scope>
    <source>
        <strain evidence="1 2">NML150140-1</strain>
    </source>
</reference>
<proteinExistence type="predicted"/>
<sequence>MEATNDLNYDSYLAHAIEIFNDRMDAGFSGDDIILTCFMTEDQKEIFEQFCSKYFPYRLNDRYQEEGYFDFRASSFIGMDNGGKDGILLRTDIPYHPVELLHIFLHELAHIYCAHHELDGKSFYDEYCMDYAPTKQEDGIINAGYAVWRECIAEIIAIELDDNCKIVPLKKKADVLRQLKSEIEPVDGKLAVSEILTAIMTSSEIEASQTWEEAETAIQSLNLFDTPPEMDLFRLVYAQLRTTFLEVDVGFIHELGYLYLNVLSMAVIRNLRQH</sequence>
<organism evidence="1 2">
    <name type="scientific">Eisenbergiella tayi</name>
    <dbReference type="NCBI Taxonomy" id="1432052"/>
    <lineage>
        <taxon>Bacteria</taxon>
        <taxon>Bacillati</taxon>
        <taxon>Bacillota</taxon>
        <taxon>Clostridia</taxon>
        <taxon>Lachnospirales</taxon>
        <taxon>Lachnospiraceae</taxon>
        <taxon>Eisenbergiella</taxon>
    </lineage>
</organism>
<accession>A0A1E3U6A9</accession>
<dbReference type="AlphaFoldDB" id="A0A1E3U6A9"/>